<dbReference type="EMBL" id="KK035408">
    <property type="protein sequence ID" value="EXM12716.1"/>
    <property type="molecule type" value="Genomic_DNA"/>
</dbReference>
<organism evidence="2">
    <name type="scientific">Fusarium oxysporum f. sp. vasinfectum 25433</name>
    <dbReference type="NCBI Taxonomy" id="1089449"/>
    <lineage>
        <taxon>Eukaryota</taxon>
        <taxon>Fungi</taxon>
        <taxon>Dikarya</taxon>
        <taxon>Ascomycota</taxon>
        <taxon>Pezizomycotina</taxon>
        <taxon>Sordariomycetes</taxon>
        <taxon>Hypocreomycetidae</taxon>
        <taxon>Hypocreales</taxon>
        <taxon>Nectriaceae</taxon>
        <taxon>Fusarium</taxon>
        <taxon>Fusarium oxysporum species complex</taxon>
    </lineage>
</organism>
<dbReference type="EMBL" id="KK035408">
    <property type="protein sequence ID" value="EXM12715.1"/>
    <property type="molecule type" value="Genomic_DNA"/>
</dbReference>
<reference evidence="2" key="1">
    <citation type="submission" date="2011-11" db="EMBL/GenBank/DDBJ databases">
        <title>The Genome Sequence of Fusarium oxysporum Cotton.</title>
        <authorList>
            <consortium name="The Broad Institute Genome Sequencing Platform"/>
            <person name="Ma L.-J."/>
            <person name="Gale L.R."/>
            <person name="Schwartz D.C."/>
            <person name="Zhou S."/>
            <person name="Corby-Kistler H."/>
            <person name="Young S.K."/>
            <person name="Zeng Q."/>
            <person name="Gargeya S."/>
            <person name="Fitzgerald M."/>
            <person name="Haas B."/>
            <person name="Abouelleil A."/>
            <person name="Alvarado L."/>
            <person name="Arachchi H.M."/>
            <person name="Berlin A."/>
            <person name="Brown A."/>
            <person name="Chapman S.B."/>
            <person name="Chen Z."/>
            <person name="Dunbar C."/>
            <person name="Freedman E."/>
            <person name="Gearin G."/>
            <person name="Goldberg J."/>
            <person name="Griggs A."/>
            <person name="Gujja S."/>
            <person name="Heiman D."/>
            <person name="Howarth C."/>
            <person name="Larson L."/>
            <person name="Lui A."/>
            <person name="MacDonald P.J.P."/>
            <person name="Montmayeur A."/>
            <person name="Murphy C."/>
            <person name="Neiman D."/>
            <person name="Pearson M."/>
            <person name="Priest M."/>
            <person name="Roberts A."/>
            <person name="Saif S."/>
            <person name="Shea T."/>
            <person name="Shenoy N."/>
            <person name="Sisk P."/>
            <person name="Stolte C."/>
            <person name="Sykes S."/>
            <person name="Wortman J."/>
            <person name="Nusbaum C."/>
            <person name="Birren B."/>
        </authorList>
    </citation>
    <scope>NUCLEOTIDE SEQUENCE [LARGE SCALE GENOMIC DNA]</scope>
    <source>
        <strain evidence="2">25433</strain>
    </source>
</reference>
<accession>X0KGH4</accession>
<feature type="region of interest" description="Disordered" evidence="1">
    <location>
        <begin position="29"/>
        <end position="51"/>
    </location>
</feature>
<evidence type="ECO:0000313" key="2">
    <source>
        <dbReference type="EMBL" id="EXM12714.1"/>
    </source>
</evidence>
<protein>
    <submittedName>
        <fullName evidence="2">Uncharacterized protein</fullName>
    </submittedName>
</protein>
<dbReference type="AlphaFoldDB" id="X0KGH4"/>
<name>X0KGH4_FUSOX</name>
<dbReference type="HOGENOM" id="CLU_2223399_0_0_1"/>
<reference evidence="2" key="2">
    <citation type="submission" date="2014-03" db="EMBL/GenBank/DDBJ databases">
        <title>The Genome Annotation of Fusarium oxysporum Cotton.</title>
        <authorList>
            <consortium name="The Broad Institute Genomics Platform"/>
            <person name="Ma L.-J."/>
            <person name="Corby-Kistler H."/>
            <person name="Broz K."/>
            <person name="Gale L.R."/>
            <person name="Jonkers W."/>
            <person name="O'Donnell K."/>
            <person name="Ploetz R."/>
            <person name="Steinberg C."/>
            <person name="Schwartz D.C."/>
            <person name="VanEtten H."/>
            <person name="Zhou S."/>
            <person name="Young S.K."/>
            <person name="Zeng Q."/>
            <person name="Gargeya S."/>
            <person name="Fitzgerald M."/>
            <person name="Abouelleil A."/>
            <person name="Alvarado L."/>
            <person name="Chapman S.B."/>
            <person name="Gainer-Dewar J."/>
            <person name="Goldberg J."/>
            <person name="Griggs A."/>
            <person name="Gujja S."/>
            <person name="Hansen M."/>
            <person name="Howarth C."/>
            <person name="Imamovic A."/>
            <person name="Ireland A."/>
            <person name="Larimer J."/>
            <person name="McCowan C."/>
            <person name="Murphy C."/>
            <person name="Pearson M."/>
            <person name="Poon T.W."/>
            <person name="Priest M."/>
            <person name="Roberts A."/>
            <person name="Saif S."/>
            <person name="Shea T."/>
            <person name="Sykes S."/>
            <person name="Wortman J."/>
            <person name="Nusbaum C."/>
            <person name="Birren B."/>
        </authorList>
    </citation>
    <scope>NUCLEOTIDE SEQUENCE</scope>
    <source>
        <strain evidence="2">25433</strain>
    </source>
</reference>
<dbReference type="EMBL" id="KK035408">
    <property type="protein sequence ID" value="EXM12714.1"/>
    <property type="molecule type" value="Genomic_DNA"/>
</dbReference>
<dbReference type="Proteomes" id="UP000030701">
    <property type="component" value="Unassembled WGS sequence"/>
</dbReference>
<proteinExistence type="predicted"/>
<evidence type="ECO:0000256" key="1">
    <source>
        <dbReference type="SAM" id="MobiDB-lite"/>
    </source>
</evidence>
<sequence length="106" mass="11608">MSLSVSLLTPEALVLPNSDEPFIHSLIHERNENDHTGNVSVPRLSESEENHKAQYLRPVHAASIADPRIGEVVPSKWTTWVGPRDRPPFALPYSPVVPEGKAPGVA</sequence>
<gene>
    <name evidence="2" type="ORF">FOTG_18800</name>
</gene>